<dbReference type="Pfam" id="PF06441">
    <property type="entry name" value="EHN"/>
    <property type="match status" value="1"/>
</dbReference>
<feature type="domain" description="Epoxide hydrolase N-terminal" evidence="5">
    <location>
        <begin position="1"/>
        <end position="106"/>
    </location>
</feature>
<evidence type="ECO:0000313" key="7">
    <source>
        <dbReference type="Proteomes" id="UP000662857"/>
    </source>
</evidence>
<name>A0A895YLP7_9ACTN</name>
<accession>A0A895YLP7</accession>
<keyword evidence="7" id="KW-1185">Reference proteome</keyword>
<proteinExistence type="inferred from homology"/>
<dbReference type="PANTHER" id="PTHR21661">
    <property type="entry name" value="EPOXIDE HYDROLASE 1-RELATED"/>
    <property type="match status" value="1"/>
</dbReference>
<feature type="active site" description="Proton acceptor" evidence="4">
    <location>
        <position position="338"/>
    </location>
</feature>
<dbReference type="Gene3D" id="3.40.50.1820">
    <property type="entry name" value="alpha/beta hydrolase"/>
    <property type="match status" value="1"/>
</dbReference>
<dbReference type="InterPro" id="IPR010497">
    <property type="entry name" value="Epoxide_hydro_N"/>
</dbReference>
<dbReference type="Proteomes" id="UP000662857">
    <property type="component" value="Chromosome"/>
</dbReference>
<feature type="active site" description="Nucleophile" evidence="4">
    <location>
        <position position="165"/>
    </location>
</feature>
<evidence type="ECO:0000256" key="2">
    <source>
        <dbReference type="ARBA" id="ARBA00022797"/>
    </source>
</evidence>
<comment type="similarity">
    <text evidence="1">Belongs to the peptidase S33 family.</text>
</comment>
<reference evidence="6" key="1">
    <citation type="submission" date="2021-02" db="EMBL/GenBank/DDBJ databases">
        <title>Natrosporangium hydrolyticum gen. nov., sp. nov, a haloalkaliphilic actinobacterium from a soda solonchak soil.</title>
        <authorList>
            <person name="Sorokin D.Y."/>
            <person name="Khijniak T.V."/>
            <person name="Zakharycheva A.P."/>
            <person name="Boueva O.V."/>
            <person name="Ariskina E.V."/>
            <person name="Hahnke R.L."/>
            <person name="Bunk B."/>
            <person name="Sproer C."/>
            <person name="Schumann P."/>
            <person name="Evtushenko L.I."/>
            <person name="Kublanov I.V."/>
        </authorList>
    </citation>
    <scope>NUCLEOTIDE SEQUENCE</scope>
    <source>
        <strain evidence="6">DSM 106523</strain>
    </source>
</reference>
<gene>
    <name evidence="6" type="ORF">JQS43_08100</name>
</gene>
<evidence type="ECO:0000256" key="4">
    <source>
        <dbReference type="PIRSR" id="PIRSR001112-1"/>
    </source>
</evidence>
<dbReference type="EMBL" id="CP070499">
    <property type="protein sequence ID" value="QSB16243.1"/>
    <property type="molecule type" value="Genomic_DNA"/>
</dbReference>
<dbReference type="RefSeq" id="WP_239678447.1">
    <property type="nucleotide sequence ID" value="NZ_CP070499.1"/>
</dbReference>
<protein>
    <submittedName>
        <fullName evidence="6">Epoxide hydrolase</fullName>
    </submittedName>
</protein>
<evidence type="ECO:0000256" key="3">
    <source>
        <dbReference type="ARBA" id="ARBA00022801"/>
    </source>
</evidence>
<keyword evidence="2" id="KW-0058">Aromatic hydrocarbons catabolism</keyword>
<dbReference type="SUPFAM" id="SSF53474">
    <property type="entry name" value="alpha/beta-Hydrolases"/>
    <property type="match status" value="1"/>
</dbReference>
<evidence type="ECO:0000256" key="1">
    <source>
        <dbReference type="ARBA" id="ARBA00010088"/>
    </source>
</evidence>
<sequence>MQPFRLDVPSDVLDDLHRRLAATLLPLQTPGDDWSRGIPPHVLGELLTHWRERYDWRAREAALNGYEQFTVDLDGCRVHVLWRRGSAPGRLPVVLTHGWPYTFAEMLPTLDAIDGELDVVVPSLPGYAYSEVLPVPFAASAVAHRWQALMTEVLGYDRYLTYGEDVGAGVSDWLAGAYPQSVAGIVASHPSFSARSQEGVTLTDEEEAFYASLQGPAESGYAHQQGTRPDTLAAALTDSPAGLLAWIGEKFAAWSDGDRLERVNSDDLITTTMLYWVTRSIGTSFRAYCDPSDGDEHPLITVPASIIVQTHEAGYPRSLAEKSYLDIRAFTRLTRGGHFTAFEAPGEVADAILTLERQANPL</sequence>
<feature type="active site" description="Proton donor" evidence="4">
    <location>
        <position position="288"/>
    </location>
</feature>
<dbReference type="GO" id="GO:0004301">
    <property type="term" value="F:epoxide hydrolase activity"/>
    <property type="evidence" value="ECO:0007669"/>
    <property type="project" value="TreeGrafter"/>
</dbReference>
<dbReference type="KEGG" id="nhy:JQS43_08100"/>
<dbReference type="AlphaFoldDB" id="A0A895YLP7"/>
<dbReference type="InterPro" id="IPR016292">
    <property type="entry name" value="Epoxide_hydrolase"/>
</dbReference>
<evidence type="ECO:0000259" key="5">
    <source>
        <dbReference type="Pfam" id="PF06441"/>
    </source>
</evidence>
<dbReference type="PANTHER" id="PTHR21661:SF35">
    <property type="entry name" value="EPOXIDE HYDROLASE"/>
    <property type="match status" value="1"/>
</dbReference>
<dbReference type="PIRSF" id="PIRSF001112">
    <property type="entry name" value="Epoxide_hydrolase"/>
    <property type="match status" value="1"/>
</dbReference>
<evidence type="ECO:0000313" key="6">
    <source>
        <dbReference type="EMBL" id="QSB16243.1"/>
    </source>
</evidence>
<dbReference type="GO" id="GO:0097176">
    <property type="term" value="P:epoxide metabolic process"/>
    <property type="evidence" value="ECO:0007669"/>
    <property type="project" value="TreeGrafter"/>
</dbReference>
<dbReference type="InterPro" id="IPR029058">
    <property type="entry name" value="AB_hydrolase_fold"/>
</dbReference>
<keyword evidence="3 6" id="KW-0378">Hydrolase</keyword>
<organism evidence="6 7">
    <name type="scientific">Natronosporangium hydrolyticum</name>
    <dbReference type="NCBI Taxonomy" id="2811111"/>
    <lineage>
        <taxon>Bacteria</taxon>
        <taxon>Bacillati</taxon>
        <taxon>Actinomycetota</taxon>
        <taxon>Actinomycetes</taxon>
        <taxon>Micromonosporales</taxon>
        <taxon>Micromonosporaceae</taxon>
        <taxon>Natronosporangium</taxon>
    </lineage>
</organism>